<name>A0ACC0S3L3_POPTR</name>
<sequence length="78" mass="8860">MLALGIFRNSYAIFFMPAKLISSAFCYHKYYFKQDLCCSGVALCTLVSVCTCSLCDAIFHRSTTYHECHPCFTQFHPG</sequence>
<dbReference type="EMBL" id="CM009302">
    <property type="protein sequence ID" value="KAI9383331.1"/>
    <property type="molecule type" value="Genomic_DNA"/>
</dbReference>
<proteinExistence type="predicted"/>
<comment type="caution">
    <text evidence="1">The sequence shown here is derived from an EMBL/GenBank/DDBJ whole genome shotgun (WGS) entry which is preliminary data.</text>
</comment>
<evidence type="ECO:0000313" key="1">
    <source>
        <dbReference type="EMBL" id="KAI9383331.1"/>
    </source>
</evidence>
<gene>
    <name evidence="1" type="ORF">POPTR_013G066550v4</name>
</gene>
<evidence type="ECO:0000313" key="2">
    <source>
        <dbReference type="Proteomes" id="UP000006729"/>
    </source>
</evidence>
<protein>
    <submittedName>
        <fullName evidence="1">Uncharacterized protein</fullName>
    </submittedName>
</protein>
<dbReference type="Proteomes" id="UP000006729">
    <property type="component" value="Chromosome 13"/>
</dbReference>
<reference evidence="1 2" key="1">
    <citation type="journal article" date="2006" name="Science">
        <title>The genome of black cottonwood, Populus trichocarpa (Torr. &amp; Gray).</title>
        <authorList>
            <person name="Tuskan G.A."/>
            <person name="Difazio S."/>
            <person name="Jansson S."/>
            <person name="Bohlmann J."/>
            <person name="Grigoriev I."/>
            <person name="Hellsten U."/>
            <person name="Putnam N."/>
            <person name="Ralph S."/>
            <person name="Rombauts S."/>
            <person name="Salamov A."/>
            <person name="Schein J."/>
            <person name="Sterck L."/>
            <person name="Aerts A."/>
            <person name="Bhalerao R.R."/>
            <person name="Bhalerao R.P."/>
            <person name="Blaudez D."/>
            <person name="Boerjan W."/>
            <person name="Brun A."/>
            <person name="Brunner A."/>
            <person name="Busov V."/>
            <person name="Campbell M."/>
            <person name="Carlson J."/>
            <person name="Chalot M."/>
            <person name="Chapman J."/>
            <person name="Chen G.L."/>
            <person name="Cooper D."/>
            <person name="Coutinho P.M."/>
            <person name="Couturier J."/>
            <person name="Covert S."/>
            <person name="Cronk Q."/>
            <person name="Cunningham R."/>
            <person name="Davis J."/>
            <person name="Degroeve S."/>
            <person name="Dejardin A."/>
            <person name="Depamphilis C."/>
            <person name="Detter J."/>
            <person name="Dirks B."/>
            <person name="Dubchak I."/>
            <person name="Duplessis S."/>
            <person name="Ehlting J."/>
            <person name="Ellis B."/>
            <person name="Gendler K."/>
            <person name="Goodstein D."/>
            <person name="Gribskov M."/>
            <person name="Grimwood J."/>
            <person name="Groover A."/>
            <person name="Gunter L."/>
            <person name="Hamberger B."/>
            <person name="Heinze B."/>
            <person name="Helariutta Y."/>
            <person name="Henrissat B."/>
            <person name="Holligan D."/>
            <person name="Holt R."/>
            <person name="Huang W."/>
            <person name="Islam-Faridi N."/>
            <person name="Jones S."/>
            <person name="Jones-Rhoades M."/>
            <person name="Jorgensen R."/>
            <person name="Joshi C."/>
            <person name="Kangasjarvi J."/>
            <person name="Karlsson J."/>
            <person name="Kelleher C."/>
            <person name="Kirkpatrick R."/>
            <person name="Kirst M."/>
            <person name="Kohler A."/>
            <person name="Kalluri U."/>
            <person name="Larimer F."/>
            <person name="Leebens-Mack J."/>
            <person name="Leple J.C."/>
            <person name="Locascio P."/>
            <person name="Lou Y."/>
            <person name="Lucas S."/>
            <person name="Martin F."/>
            <person name="Montanini B."/>
            <person name="Napoli C."/>
            <person name="Nelson D.R."/>
            <person name="Nelson C."/>
            <person name="Nieminen K."/>
            <person name="Nilsson O."/>
            <person name="Pereda V."/>
            <person name="Peter G."/>
            <person name="Philippe R."/>
            <person name="Pilate G."/>
            <person name="Poliakov A."/>
            <person name="Razumovskaya J."/>
            <person name="Richardson P."/>
            <person name="Rinaldi C."/>
            <person name="Ritland K."/>
            <person name="Rouze P."/>
            <person name="Ryaboy D."/>
            <person name="Schmutz J."/>
            <person name="Schrader J."/>
            <person name="Segerman B."/>
            <person name="Shin H."/>
            <person name="Siddiqui A."/>
            <person name="Sterky F."/>
            <person name="Terry A."/>
            <person name="Tsai C.J."/>
            <person name="Uberbacher E."/>
            <person name="Unneberg P."/>
            <person name="Vahala J."/>
            <person name="Wall K."/>
            <person name="Wessler S."/>
            <person name="Yang G."/>
            <person name="Yin T."/>
            <person name="Douglas C."/>
            <person name="Marra M."/>
            <person name="Sandberg G."/>
            <person name="Van de Peer Y."/>
            <person name="Rokhsar D."/>
        </authorList>
    </citation>
    <scope>NUCLEOTIDE SEQUENCE [LARGE SCALE GENOMIC DNA]</scope>
    <source>
        <strain evidence="2">cv. Nisqually</strain>
    </source>
</reference>
<organism evidence="1 2">
    <name type="scientific">Populus trichocarpa</name>
    <name type="common">Western balsam poplar</name>
    <name type="synonym">Populus balsamifera subsp. trichocarpa</name>
    <dbReference type="NCBI Taxonomy" id="3694"/>
    <lineage>
        <taxon>Eukaryota</taxon>
        <taxon>Viridiplantae</taxon>
        <taxon>Streptophyta</taxon>
        <taxon>Embryophyta</taxon>
        <taxon>Tracheophyta</taxon>
        <taxon>Spermatophyta</taxon>
        <taxon>Magnoliopsida</taxon>
        <taxon>eudicotyledons</taxon>
        <taxon>Gunneridae</taxon>
        <taxon>Pentapetalae</taxon>
        <taxon>rosids</taxon>
        <taxon>fabids</taxon>
        <taxon>Malpighiales</taxon>
        <taxon>Salicaceae</taxon>
        <taxon>Saliceae</taxon>
        <taxon>Populus</taxon>
    </lineage>
</organism>
<accession>A0ACC0S3L3</accession>
<keyword evidence="2" id="KW-1185">Reference proteome</keyword>